<accession>A0A151AP43</accession>
<dbReference type="InterPro" id="IPR041492">
    <property type="entry name" value="HAD_2"/>
</dbReference>
<organism evidence="1 2">
    <name type="scientific">Clostridium colicanis DSM 13634</name>
    <dbReference type="NCBI Taxonomy" id="1121305"/>
    <lineage>
        <taxon>Bacteria</taxon>
        <taxon>Bacillati</taxon>
        <taxon>Bacillota</taxon>
        <taxon>Clostridia</taxon>
        <taxon>Eubacteriales</taxon>
        <taxon>Clostridiaceae</taxon>
        <taxon>Clostridium</taxon>
    </lineage>
</organism>
<dbReference type="Pfam" id="PF13419">
    <property type="entry name" value="HAD_2"/>
    <property type="match status" value="1"/>
</dbReference>
<evidence type="ECO:0000313" key="1">
    <source>
        <dbReference type="EMBL" id="KYH29396.1"/>
    </source>
</evidence>
<dbReference type="Gene3D" id="3.40.50.1000">
    <property type="entry name" value="HAD superfamily/HAD-like"/>
    <property type="match status" value="1"/>
</dbReference>
<dbReference type="RefSeq" id="WP_061858011.1">
    <property type="nucleotide sequence ID" value="NZ_LTBB01000004.1"/>
</dbReference>
<dbReference type="SUPFAM" id="SSF56784">
    <property type="entry name" value="HAD-like"/>
    <property type="match status" value="1"/>
</dbReference>
<dbReference type="InterPro" id="IPR006439">
    <property type="entry name" value="HAD-SF_hydro_IA"/>
</dbReference>
<dbReference type="GO" id="GO:0006281">
    <property type="term" value="P:DNA repair"/>
    <property type="evidence" value="ECO:0007669"/>
    <property type="project" value="TreeGrafter"/>
</dbReference>
<dbReference type="InterPro" id="IPR023198">
    <property type="entry name" value="PGP-like_dom2"/>
</dbReference>
<protein>
    <submittedName>
        <fullName evidence="1">Phosphoglycolate phosphatase</fullName>
        <ecNumber evidence="1">3.1.3.18</ecNumber>
    </submittedName>
</protein>
<dbReference type="AlphaFoldDB" id="A0A151AP43"/>
<dbReference type="SFLD" id="SFLDG01129">
    <property type="entry name" value="C1.5:_HAD__Beta-PGM__Phosphata"/>
    <property type="match status" value="1"/>
</dbReference>
<dbReference type="SFLD" id="SFLDS00003">
    <property type="entry name" value="Haloacid_Dehalogenase"/>
    <property type="match status" value="1"/>
</dbReference>
<keyword evidence="2" id="KW-1185">Reference proteome</keyword>
<dbReference type="EC" id="3.1.3.18" evidence="1"/>
<dbReference type="NCBIfam" id="TIGR01549">
    <property type="entry name" value="HAD-SF-IA-v1"/>
    <property type="match status" value="1"/>
</dbReference>
<dbReference type="STRING" id="1121305.CLCOL_11440"/>
<dbReference type="EMBL" id="LTBB01000004">
    <property type="protein sequence ID" value="KYH29396.1"/>
    <property type="molecule type" value="Genomic_DNA"/>
</dbReference>
<keyword evidence="1" id="KW-0378">Hydrolase</keyword>
<dbReference type="PANTHER" id="PTHR43434:SF1">
    <property type="entry name" value="PHOSPHOGLYCOLATE PHOSPHATASE"/>
    <property type="match status" value="1"/>
</dbReference>
<gene>
    <name evidence="1" type="primary">gph</name>
    <name evidence="1" type="ORF">CLCOL_11440</name>
</gene>
<dbReference type="Proteomes" id="UP000075374">
    <property type="component" value="Unassembled WGS sequence"/>
</dbReference>
<sequence length="208" mass="23840">MKNIIFDVDGTLWDTTEVVIRAWNKAISEVGGTSARVTFDIIRKEFGKPVDKIAEDLFYDVNEEQRCFLMDKCFEYEHDALKENMDNLLFPGVKETIEKLSEKCSLFIVSNCESGYIELFMEKSGVEKYIKDYECFGDTLMSKGENIKLVIERNNLDDVVYVGDTQGDYEAATFAGIPFVFAKYGFGSVENYDFAINSIKEMLDLCKR</sequence>
<reference evidence="1 2" key="1">
    <citation type="submission" date="2016-02" db="EMBL/GenBank/DDBJ databases">
        <title>Genome sequence of Clostridium colicanis DSM 13634.</title>
        <authorList>
            <person name="Poehlein A."/>
            <person name="Daniel R."/>
        </authorList>
    </citation>
    <scope>NUCLEOTIDE SEQUENCE [LARGE SCALE GENOMIC DNA]</scope>
    <source>
        <strain evidence="1 2">DSM 13634</strain>
    </source>
</reference>
<dbReference type="GO" id="GO:0008967">
    <property type="term" value="F:phosphoglycolate phosphatase activity"/>
    <property type="evidence" value="ECO:0007669"/>
    <property type="project" value="UniProtKB-EC"/>
</dbReference>
<dbReference type="PANTHER" id="PTHR43434">
    <property type="entry name" value="PHOSPHOGLYCOLATE PHOSPHATASE"/>
    <property type="match status" value="1"/>
</dbReference>
<dbReference type="InterPro" id="IPR023214">
    <property type="entry name" value="HAD_sf"/>
</dbReference>
<dbReference type="InterPro" id="IPR050155">
    <property type="entry name" value="HAD-like_hydrolase_sf"/>
</dbReference>
<proteinExistence type="predicted"/>
<comment type="caution">
    <text evidence="1">The sequence shown here is derived from an EMBL/GenBank/DDBJ whole genome shotgun (WGS) entry which is preliminary data.</text>
</comment>
<dbReference type="PATRIC" id="fig|1121305.3.peg.1144"/>
<dbReference type="InterPro" id="IPR036412">
    <property type="entry name" value="HAD-like_sf"/>
</dbReference>
<evidence type="ECO:0000313" key="2">
    <source>
        <dbReference type="Proteomes" id="UP000075374"/>
    </source>
</evidence>
<dbReference type="Gene3D" id="1.10.150.240">
    <property type="entry name" value="Putative phosphatase, domain 2"/>
    <property type="match status" value="1"/>
</dbReference>
<name>A0A151AP43_9CLOT</name>